<keyword evidence="13" id="KW-1185">Reference proteome</keyword>
<dbReference type="PANTHER" id="PTHR23114:SF17">
    <property type="entry name" value="M7GPPPN-MRNA HYDROLASE"/>
    <property type="match status" value="1"/>
</dbReference>
<evidence type="ECO:0000256" key="4">
    <source>
        <dbReference type="ARBA" id="ARBA00022490"/>
    </source>
</evidence>
<evidence type="ECO:0000256" key="3">
    <source>
        <dbReference type="ARBA" id="ARBA00005279"/>
    </source>
</evidence>
<comment type="subcellular location">
    <subcellularLocation>
        <location evidence="2">Cytoplasm</location>
    </subcellularLocation>
</comment>
<dbReference type="PROSITE" id="PS00893">
    <property type="entry name" value="NUDIX_BOX"/>
    <property type="match status" value="1"/>
</dbReference>
<dbReference type="OrthoDB" id="18996at2759"/>
<dbReference type="InterPro" id="IPR020084">
    <property type="entry name" value="NUDIX_hydrolase_CS"/>
</dbReference>
<dbReference type="InterPro" id="IPR015797">
    <property type="entry name" value="NUDIX_hydrolase-like_dom_sf"/>
</dbReference>
<keyword evidence="4" id="KW-0963">Cytoplasm</keyword>
<keyword evidence="8" id="KW-0464">Manganese</keyword>
<dbReference type="EMBL" id="CAJPWZ010000983">
    <property type="protein sequence ID" value="CAG2204794.1"/>
    <property type="molecule type" value="Genomic_DNA"/>
</dbReference>
<protein>
    <recommendedName>
        <fullName evidence="10">mRNA-decapping enzyme 2</fullName>
    </recommendedName>
</protein>
<comment type="cofactor">
    <cofactor evidence="1">
        <name>Mn(2+)</name>
        <dbReference type="ChEBI" id="CHEBI:29035"/>
    </cofactor>
</comment>
<evidence type="ECO:0000313" key="12">
    <source>
        <dbReference type="EMBL" id="CAG2204794.1"/>
    </source>
</evidence>
<comment type="similarity">
    <text evidence="3">Belongs to the Nudix hydrolase family. DCP2 subfamily.</text>
</comment>
<dbReference type="Pfam" id="PF00293">
    <property type="entry name" value="NUDIX"/>
    <property type="match status" value="1"/>
</dbReference>
<dbReference type="GO" id="GO:0000184">
    <property type="term" value="P:nuclear-transcribed mRNA catabolic process, nonsense-mediated decay"/>
    <property type="evidence" value="ECO:0007669"/>
    <property type="project" value="InterPro"/>
</dbReference>
<gene>
    <name evidence="12" type="ORF">MEDL_19182</name>
</gene>
<evidence type="ECO:0000313" key="13">
    <source>
        <dbReference type="Proteomes" id="UP000683360"/>
    </source>
</evidence>
<dbReference type="InterPro" id="IPR000086">
    <property type="entry name" value="NUDIX_hydrolase_dom"/>
</dbReference>
<dbReference type="GO" id="GO:0046872">
    <property type="term" value="F:metal ion binding"/>
    <property type="evidence" value="ECO:0007669"/>
    <property type="project" value="UniProtKB-KW"/>
</dbReference>
<dbReference type="GO" id="GO:0000932">
    <property type="term" value="C:P-body"/>
    <property type="evidence" value="ECO:0007669"/>
    <property type="project" value="TreeGrafter"/>
</dbReference>
<organism evidence="12 13">
    <name type="scientific">Mytilus edulis</name>
    <name type="common">Blue mussel</name>
    <dbReference type="NCBI Taxonomy" id="6550"/>
    <lineage>
        <taxon>Eukaryota</taxon>
        <taxon>Metazoa</taxon>
        <taxon>Spiralia</taxon>
        <taxon>Lophotrochozoa</taxon>
        <taxon>Mollusca</taxon>
        <taxon>Bivalvia</taxon>
        <taxon>Autobranchia</taxon>
        <taxon>Pteriomorphia</taxon>
        <taxon>Mytilida</taxon>
        <taxon>Mytiloidea</taxon>
        <taxon>Mytilidae</taxon>
        <taxon>Mytilinae</taxon>
        <taxon>Mytilus</taxon>
    </lineage>
</organism>
<evidence type="ECO:0000256" key="6">
    <source>
        <dbReference type="ARBA" id="ARBA00022801"/>
    </source>
</evidence>
<dbReference type="InterPro" id="IPR044099">
    <property type="entry name" value="Dcp2_NUDIX"/>
</dbReference>
<keyword evidence="7" id="KW-0694">RNA-binding</keyword>
<evidence type="ECO:0000256" key="8">
    <source>
        <dbReference type="ARBA" id="ARBA00023211"/>
    </source>
</evidence>
<dbReference type="SUPFAM" id="SSF55811">
    <property type="entry name" value="Nudix"/>
    <property type="match status" value="1"/>
</dbReference>
<dbReference type="AlphaFoldDB" id="A0A8S3R6I1"/>
<dbReference type="Gene3D" id="3.90.79.10">
    <property type="entry name" value="Nucleoside Triphosphate Pyrophosphohydrolase"/>
    <property type="match status" value="1"/>
</dbReference>
<dbReference type="GO" id="GO:0003723">
    <property type="term" value="F:RNA binding"/>
    <property type="evidence" value="ECO:0007669"/>
    <property type="project" value="UniProtKB-KW"/>
</dbReference>
<keyword evidence="6 12" id="KW-0378">Hydrolase</keyword>
<dbReference type="CDD" id="cd03672">
    <property type="entry name" value="NUDIX_Dcp2p_Nudt20"/>
    <property type="match status" value="1"/>
</dbReference>
<evidence type="ECO:0000256" key="7">
    <source>
        <dbReference type="ARBA" id="ARBA00022884"/>
    </source>
</evidence>
<dbReference type="GO" id="GO:0140933">
    <property type="term" value="F:5'-(N(7)-methylguanosine 5'-triphospho)-[mRNA] hydrolase activity"/>
    <property type="evidence" value="ECO:0007669"/>
    <property type="project" value="UniProtKB-EC"/>
</dbReference>
<keyword evidence="5" id="KW-0479">Metal-binding</keyword>
<evidence type="ECO:0000256" key="9">
    <source>
        <dbReference type="ARBA" id="ARBA00047661"/>
    </source>
</evidence>
<evidence type="ECO:0000259" key="11">
    <source>
        <dbReference type="PROSITE" id="PS51462"/>
    </source>
</evidence>
<dbReference type="PANTHER" id="PTHR23114">
    <property type="entry name" value="M7GPPPN-MRNA HYDROLASE"/>
    <property type="match status" value="1"/>
</dbReference>
<comment type="catalytic activity">
    <reaction evidence="9">
        <text>a 5'-end (N(7)-methyl 5'-triphosphoguanosine)-ribonucleoside in mRNA + H2O = N(7)-methyl-GDP + a 5'-end phospho-ribonucleoside in mRNA + 2 H(+)</text>
        <dbReference type="Rhea" id="RHEA:67484"/>
        <dbReference type="Rhea" id="RHEA-COMP:15692"/>
        <dbReference type="Rhea" id="RHEA-COMP:17167"/>
        <dbReference type="ChEBI" id="CHEBI:15377"/>
        <dbReference type="ChEBI" id="CHEBI:15378"/>
        <dbReference type="ChEBI" id="CHEBI:63714"/>
        <dbReference type="ChEBI" id="CHEBI:138282"/>
        <dbReference type="ChEBI" id="CHEBI:156461"/>
        <dbReference type="EC" id="3.6.1.62"/>
    </reaction>
    <physiologicalReaction direction="left-to-right" evidence="9">
        <dbReference type="Rhea" id="RHEA:67485"/>
    </physiologicalReaction>
</comment>
<dbReference type="GO" id="GO:0000290">
    <property type="term" value="P:deadenylation-dependent decapping of nuclear-transcribed mRNA"/>
    <property type="evidence" value="ECO:0007669"/>
    <property type="project" value="InterPro"/>
</dbReference>
<evidence type="ECO:0000256" key="10">
    <source>
        <dbReference type="ARBA" id="ARBA00078183"/>
    </source>
</evidence>
<reference evidence="12" key="1">
    <citation type="submission" date="2021-03" db="EMBL/GenBank/DDBJ databases">
        <authorList>
            <person name="Bekaert M."/>
        </authorList>
    </citation>
    <scope>NUCLEOTIDE SEQUENCE</scope>
</reference>
<name>A0A8S3R6I1_MYTED</name>
<dbReference type="Proteomes" id="UP000683360">
    <property type="component" value="Unassembled WGS sequence"/>
</dbReference>
<sequence length="364" mass="41501">MSVLTYGAIILARVTELRAFKYFVGSHSVVEVSAVGHRMCSLLLVQGFWTKSSWGFPKGKVNENEPPYDCACREVLEETGFDITKLIDRNEYLENHFNDQLSRLYIVPGVPLDTKFKPKTRKEIKLLRMSHNSKYYVKKLSKKDGKGLQKIGDVFKQINKVNKVTDESRSSEIKSEVEQALEYIIKEVCNETNDSNHGNVDNVNNQSTIEKVSTPTALSETSTASVSVCESPVDTVKVDQRKFSSKKYEHKYTWLYCSHSKNGFMCKICELFALSSSSTRTFVFKGVILGTHPTRQLESHAKSVRHLSFVETYSFSKSNVNVSRLLRVQDTKAKDQNRSVVKKRFQCVDFLIKQNWAASKTRKS</sequence>
<feature type="domain" description="Nudix hydrolase" evidence="11">
    <location>
        <begin position="25"/>
        <end position="150"/>
    </location>
</feature>
<dbReference type="PROSITE" id="PS51462">
    <property type="entry name" value="NUDIX"/>
    <property type="match status" value="1"/>
</dbReference>
<evidence type="ECO:0000256" key="5">
    <source>
        <dbReference type="ARBA" id="ARBA00022723"/>
    </source>
</evidence>
<comment type="caution">
    <text evidence="12">The sequence shown here is derived from an EMBL/GenBank/DDBJ whole genome shotgun (WGS) entry which is preliminary data.</text>
</comment>
<dbReference type="FunFam" id="3.90.79.10:FF:000003">
    <property type="entry name" value="M7GpppN-mRNA hydrolase isoform 2"/>
    <property type="match status" value="1"/>
</dbReference>
<accession>A0A8S3R6I1</accession>
<evidence type="ECO:0000256" key="2">
    <source>
        <dbReference type="ARBA" id="ARBA00004496"/>
    </source>
</evidence>
<proteinExistence type="inferred from homology"/>
<evidence type="ECO:0000256" key="1">
    <source>
        <dbReference type="ARBA" id="ARBA00001936"/>
    </source>
</evidence>